<dbReference type="RefSeq" id="WP_014456052.1">
    <property type="nucleotide sequence ID" value="NC_017098.1"/>
</dbReference>
<dbReference type="STRING" id="889378.Spiaf_2020"/>
<dbReference type="InterPro" id="IPR019734">
    <property type="entry name" value="TPR_rpt"/>
</dbReference>
<dbReference type="OrthoDB" id="359923at2"/>
<evidence type="ECO:0000256" key="1">
    <source>
        <dbReference type="PROSITE-ProRule" id="PRU00339"/>
    </source>
</evidence>
<dbReference type="Proteomes" id="UP000007383">
    <property type="component" value="Chromosome"/>
</dbReference>
<evidence type="ECO:0000256" key="2">
    <source>
        <dbReference type="SAM" id="SignalP"/>
    </source>
</evidence>
<evidence type="ECO:0000313" key="4">
    <source>
        <dbReference type="Proteomes" id="UP000007383"/>
    </source>
</evidence>
<keyword evidence="2" id="KW-0732">Signal</keyword>
<dbReference type="EMBL" id="CP003282">
    <property type="protein sequence ID" value="AFG38069.1"/>
    <property type="molecule type" value="Genomic_DNA"/>
</dbReference>
<evidence type="ECO:0000313" key="3">
    <source>
        <dbReference type="EMBL" id="AFG38069.1"/>
    </source>
</evidence>
<feature type="signal peptide" evidence="2">
    <location>
        <begin position="1"/>
        <end position="20"/>
    </location>
</feature>
<reference evidence="4" key="1">
    <citation type="journal article" date="2013" name="Stand. Genomic Sci.">
        <title>Complete genome sequence of the halophilic bacterium Spirochaeta africana type strain (Z-7692(T)) from the alkaline Lake Magadi in the East African Rift.</title>
        <authorList>
            <person name="Liolos K."/>
            <person name="Abt B."/>
            <person name="Scheuner C."/>
            <person name="Teshima H."/>
            <person name="Held B."/>
            <person name="Lapidus A."/>
            <person name="Nolan M."/>
            <person name="Lucas S."/>
            <person name="Deshpande S."/>
            <person name="Cheng J.F."/>
            <person name="Tapia R."/>
            <person name="Goodwin L.A."/>
            <person name="Pitluck S."/>
            <person name="Pagani I."/>
            <person name="Ivanova N."/>
            <person name="Mavromatis K."/>
            <person name="Mikhailova N."/>
            <person name="Huntemann M."/>
            <person name="Pati A."/>
            <person name="Chen A."/>
            <person name="Palaniappan K."/>
            <person name="Land M."/>
            <person name="Rohde M."/>
            <person name="Tindall B.J."/>
            <person name="Detter J.C."/>
            <person name="Goker M."/>
            <person name="Bristow J."/>
            <person name="Eisen J.A."/>
            <person name="Markowitz V."/>
            <person name="Hugenholtz P."/>
            <person name="Woyke T."/>
            <person name="Klenk H.P."/>
            <person name="Kyrpides N.C."/>
        </authorList>
    </citation>
    <scope>NUCLEOTIDE SEQUENCE</scope>
    <source>
        <strain evidence="4">ATCC 700263 / DSM 8902 / Z-7692</strain>
    </source>
</reference>
<keyword evidence="4" id="KW-1185">Reference proteome</keyword>
<dbReference type="Gene3D" id="1.25.40.10">
    <property type="entry name" value="Tetratricopeptide repeat domain"/>
    <property type="match status" value="1"/>
</dbReference>
<dbReference type="PROSITE" id="PS50005">
    <property type="entry name" value="TPR"/>
    <property type="match status" value="2"/>
</dbReference>
<dbReference type="SMART" id="SM00028">
    <property type="entry name" value="TPR"/>
    <property type="match status" value="3"/>
</dbReference>
<dbReference type="SUPFAM" id="SSF48452">
    <property type="entry name" value="TPR-like"/>
    <property type="match status" value="1"/>
</dbReference>
<dbReference type="AlphaFoldDB" id="H9UKM6"/>
<sequence>MKRTVLVCVALLLAAGTATADTTFTANTAYYQVTSHVSEEHATAVAEELTALFDFFNSYFHFEPTELEQALQVRVFADRDAYHDYISRFIDRPGEDFVYLHYSDPSRSQLVGVADDTSQNRTALSHQGFIQFLRSFIPHPPLWMREGFAVYFESVRYDPEFATISYRENLAWLETLKAEAEAGLFRELDPEDILHMDTRQAQEQLEQFYPRAWGLVSFLLHSPVREYNRLMWDAISSLDRHASLEENNQRVVERSFRWVNSDTLKEDLQFYIETRQTFRGLVQEGIEYYADGQHERAEQRFIQALNLQDSNYIPFYYLGLINYTRGNYTLADFYYGTALDLGAEQALTLYALGVNAYADQRFEEAVELLNSTLELDPEQYQDKVDLLMARIQEEA</sequence>
<proteinExistence type="predicted"/>
<dbReference type="HOGENOM" id="CLU_674236_0_0_12"/>
<accession>H9UKM6</accession>
<dbReference type="InterPro" id="IPR011990">
    <property type="entry name" value="TPR-like_helical_dom_sf"/>
</dbReference>
<dbReference type="PATRIC" id="fig|889378.3.peg.2006"/>
<organism evidence="3 4">
    <name type="scientific">Spirochaeta africana (strain ATCC 700263 / DSM 8902 / Z-7692)</name>
    <dbReference type="NCBI Taxonomy" id="889378"/>
    <lineage>
        <taxon>Bacteria</taxon>
        <taxon>Pseudomonadati</taxon>
        <taxon>Spirochaetota</taxon>
        <taxon>Spirochaetia</taxon>
        <taxon>Spirochaetales</taxon>
        <taxon>Spirochaetaceae</taxon>
        <taxon>Spirochaeta</taxon>
    </lineage>
</organism>
<dbReference type="eggNOG" id="COG0457">
    <property type="taxonomic scope" value="Bacteria"/>
</dbReference>
<feature type="repeat" description="TPR" evidence="1">
    <location>
        <begin position="278"/>
        <end position="311"/>
    </location>
</feature>
<feature type="repeat" description="TPR" evidence="1">
    <location>
        <begin position="346"/>
        <end position="379"/>
    </location>
</feature>
<gene>
    <name evidence="3" type="ordered locus">Spiaf_2020</name>
</gene>
<feature type="chain" id="PRO_5003622789" evidence="2">
    <location>
        <begin position="21"/>
        <end position="395"/>
    </location>
</feature>
<keyword evidence="1" id="KW-0802">TPR repeat</keyword>
<name>H9UKM6_SPIAZ</name>
<dbReference type="KEGG" id="sfc:Spiaf_2020"/>
<protein>
    <submittedName>
        <fullName evidence="3">Uncharacterized protein</fullName>
    </submittedName>
</protein>